<protein>
    <submittedName>
        <fullName evidence="5">Dynamin</fullName>
    </submittedName>
</protein>
<dbReference type="GO" id="GO:0048312">
    <property type="term" value="P:intracellular distribution of mitochondria"/>
    <property type="evidence" value="ECO:0007669"/>
    <property type="project" value="TreeGrafter"/>
</dbReference>
<comment type="caution">
    <text evidence="5">The sequence shown here is derived from an EMBL/GenBank/DDBJ whole genome shotgun (WGS) entry which is preliminary data.</text>
</comment>
<dbReference type="GO" id="GO:0000266">
    <property type="term" value="P:mitochondrial fission"/>
    <property type="evidence" value="ECO:0007669"/>
    <property type="project" value="TreeGrafter"/>
</dbReference>
<dbReference type="PROSITE" id="PS51718">
    <property type="entry name" value="G_DYNAMIN_2"/>
    <property type="match status" value="1"/>
</dbReference>
<dbReference type="SUPFAM" id="SSF52540">
    <property type="entry name" value="P-loop containing nucleoside triphosphate hydrolases"/>
    <property type="match status" value="1"/>
</dbReference>
<dbReference type="GO" id="GO:0005525">
    <property type="term" value="F:GTP binding"/>
    <property type="evidence" value="ECO:0007669"/>
    <property type="project" value="InterPro"/>
</dbReference>
<organism evidence="5 6">
    <name type="scientific">Penicillium malachiteum</name>
    <dbReference type="NCBI Taxonomy" id="1324776"/>
    <lineage>
        <taxon>Eukaryota</taxon>
        <taxon>Fungi</taxon>
        <taxon>Dikarya</taxon>
        <taxon>Ascomycota</taxon>
        <taxon>Pezizomycotina</taxon>
        <taxon>Eurotiomycetes</taxon>
        <taxon>Eurotiomycetidae</taxon>
        <taxon>Eurotiales</taxon>
        <taxon>Aspergillaceae</taxon>
        <taxon>Penicillium</taxon>
    </lineage>
</organism>
<feature type="domain" description="Dynamin-type G" evidence="4">
    <location>
        <begin position="50"/>
        <end position="342"/>
    </location>
</feature>
<evidence type="ECO:0000313" key="5">
    <source>
        <dbReference type="EMBL" id="KAJ5712728.1"/>
    </source>
</evidence>
<dbReference type="GO" id="GO:0006897">
    <property type="term" value="P:endocytosis"/>
    <property type="evidence" value="ECO:0007669"/>
    <property type="project" value="TreeGrafter"/>
</dbReference>
<dbReference type="GO" id="GO:0003924">
    <property type="term" value="F:GTPase activity"/>
    <property type="evidence" value="ECO:0007669"/>
    <property type="project" value="InterPro"/>
</dbReference>
<keyword evidence="1" id="KW-0547">Nucleotide-binding</keyword>
<dbReference type="AlphaFoldDB" id="A0AAD6MT83"/>
<dbReference type="InterPro" id="IPR000375">
    <property type="entry name" value="Dynamin_stalk"/>
</dbReference>
<dbReference type="Gene3D" id="3.40.50.300">
    <property type="entry name" value="P-loop containing nucleotide triphosphate hydrolases"/>
    <property type="match status" value="1"/>
</dbReference>
<reference evidence="5" key="2">
    <citation type="submission" date="2023-01" db="EMBL/GenBank/DDBJ databases">
        <authorList>
            <person name="Petersen C."/>
        </authorList>
    </citation>
    <scope>NUCLEOTIDE SEQUENCE</scope>
    <source>
        <strain evidence="5">IBT 17514</strain>
    </source>
</reference>
<dbReference type="Pfam" id="PF00350">
    <property type="entry name" value="Dynamin_N"/>
    <property type="match status" value="1"/>
</dbReference>
<dbReference type="SMART" id="SM00053">
    <property type="entry name" value="DYNc"/>
    <property type="match status" value="1"/>
</dbReference>
<name>A0AAD6MT83_9EURO</name>
<evidence type="ECO:0000313" key="6">
    <source>
        <dbReference type="Proteomes" id="UP001215712"/>
    </source>
</evidence>
<dbReference type="GO" id="GO:0005874">
    <property type="term" value="C:microtubule"/>
    <property type="evidence" value="ECO:0007669"/>
    <property type="project" value="TreeGrafter"/>
</dbReference>
<evidence type="ECO:0000259" key="4">
    <source>
        <dbReference type="PROSITE" id="PS51718"/>
    </source>
</evidence>
<feature type="domain" description="GED" evidence="3">
    <location>
        <begin position="651"/>
        <end position="739"/>
    </location>
</feature>
<dbReference type="GO" id="GO:0016559">
    <property type="term" value="P:peroxisome fission"/>
    <property type="evidence" value="ECO:0007669"/>
    <property type="project" value="TreeGrafter"/>
</dbReference>
<dbReference type="FunFam" id="3.40.50.300:FF:001425">
    <property type="entry name" value="Dynamin GTPase, putative"/>
    <property type="match status" value="1"/>
</dbReference>
<dbReference type="PANTHER" id="PTHR11566:SF215">
    <property type="entry name" value="DYNAMIN GTPASE"/>
    <property type="match status" value="1"/>
</dbReference>
<dbReference type="InterPro" id="IPR001401">
    <property type="entry name" value="Dynamin_GTPase"/>
</dbReference>
<dbReference type="PROSITE" id="PS51388">
    <property type="entry name" value="GED"/>
    <property type="match status" value="1"/>
</dbReference>
<dbReference type="Proteomes" id="UP001215712">
    <property type="component" value="Unassembled WGS sequence"/>
</dbReference>
<proteinExistence type="predicted"/>
<dbReference type="PANTHER" id="PTHR11566">
    <property type="entry name" value="DYNAMIN"/>
    <property type="match status" value="1"/>
</dbReference>
<dbReference type="InterPro" id="IPR020850">
    <property type="entry name" value="GED_dom"/>
</dbReference>
<dbReference type="InterPro" id="IPR027417">
    <property type="entry name" value="P-loop_NTPase"/>
</dbReference>
<dbReference type="InterPro" id="IPR045063">
    <property type="entry name" value="Dynamin_N"/>
</dbReference>
<dbReference type="InterPro" id="IPR022812">
    <property type="entry name" value="Dynamin"/>
</dbReference>
<dbReference type="Pfam" id="PF01031">
    <property type="entry name" value="Dynamin_M"/>
    <property type="match status" value="1"/>
</dbReference>
<dbReference type="EMBL" id="JAQJAN010000013">
    <property type="protein sequence ID" value="KAJ5712728.1"/>
    <property type="molecule type" value="Genomic_DNA"/>
</dbReference>
<dbReference type="CDD" id="cd08771">
    <property type="entry name" value="DLP_1"/>
    <property type="match status" value="1"/>
</dbReference>
<evidence type="ECO:0000256" key="2">
    <source>
        <dbReference type="ARBA" id="ARBA00023134"/>
    </source>
</evidence>
<dbReference type="GO" id="GO:0016020">
    <property type="term" value="C:membrane"/>
    <property type="evidence" value="ECO:0007669"/>
    <property type="project" value="TreeGrafter"/>
</dbReference>
<evidence type="ECO:0000256" key="1">
    <source>
        <dbReference type="ARBA" id="ARBA00022741"/>
    </source>
</evidence>
<dbReference type="GO" id="GO:0008017">
    <property type="term" value="F:microtubule binding"/>
    <property type="evidence" value="ECO:0007669"/>
    <property type="project" value="TreeGrafter"/>
</dbReference>
<dbReference type="GO" id="GO:0005739">
    <property type="term" value="C:mitochondrion"/>
    <property type="evidence" value="ECO:0007669"/>
    <property type="project" value="TreeGrafter"/>
</dbReference>
<gene>
    <name evidence="5" type="ORF">N7493_009196</name>
</gene>
<evidence type="ECO:0000259" key="3">
    <source>
        <dbReference type="PROSITE" id="PS51388"/>
    </source>
</evidence>
<keyword evidence="6" id="KW-1185">Reference proteome</keyword>
<keyword evidence="2" id="KW-0342">GTP-binding</keyword>
<dbReference type="InterPro" id="IPR030381">
    <property type="entry name" value="G_DYNAMIN_dom"/>
</dbReference>
<accession>A0AAD6MT83</accession>
<reference evidence="5" key="1">
    <citation type="journal article" date="2023" name="IMA Fungus">
        <title>Comparative genomic study of the Penicillium genus elucidates a diverse pangenome and 15 lateral gene transfer events.</title>
        <authorList>
            <person name="Petersen C."/>
            <person name="Sorensen T."/>
            <person name="Nielsen M.R."/>
            <person name="Sondergaard T.E."/>
            <person name="Sorensen J.L."/>
            <person name="Fitzpatrick D.A."/>
            <person name="Frisvad J.C."/>
            <person name="Nielsen K.L."/>
        </authorList>
    </citation>
    <scope>NUCLEOTIDE SEQUENCE</scope>
    <source>
        <strain evidence="5">IBT 17514</strain>
    </source>
</reference>
<sequence>MPKYGPTPEYKVMTKHGAPMKMNEAHETALADPILLAKIDRLFACNVGEYISLPQLVAVGDQSSGKSSVLEGLTGLSFPRDSGLCTRFVTQIIFCRMQNLTDREISASIIPGPGASPEQEQKLRAWSAAGVHTLKTSGFSKMIQDVHEVMGLSTGPDDKKPTFSNSVLRLEICGPDEDHLSVIDVPGIFKNTTIGPTTKDDMALVRNMVERYMANPRSIMLTVVPANVDIATQEIIEMAHELDPTGARTLGILTKPDLVDKGAEDKVINLIENGSTTGQLGWVLLRNLGKQELQDGLDRDLKESAFHATTTWSRVSTENYGVNALRTRLKELLTSNVRRVFPEVRVELAKKLKEATKAFDALGIERSSPEQQRKILLDIVSRFESITRRALTTDYGSSDIFNNHELRLATMISGRNSTFAKDMAVRGHEYNFVSGDGDSEDERQKMSRESRNLILSYDATIFKSDASRKLPDAPDIQEMLEIPTPVPAPRSFGIHTWIDQAYSNSRGFEIGTFNPTIVSTLFREQTAKWPTLGMGYVSDIIIIIHQFIVRVLNDICVDNNIAASIISLIMDELTDRYRLAQDQVKFLLTVEREGTLMTMNHYLNDNLQKCRQNRIGNAMSMSTTGDSEFVEVVRLGDIGQAHHMSNQTHTVNDIHDILKSYYKVARKRFVDSVCMQAADYYLVTGPQTPMNLLSPTWVNDLSNDKLAEIAGEDANTLRKRRQLRKQIEDLEAGKNALAS</sequence>
<dbReference type="PRINTS" id="PR00195">
    <property type="entry name" value="DYNAMIN"/>
</dbReference>
<dbReference type="Gene3D" id="1.20.120.1240">
    <property type="entry name" value="Dynamin, middle domain"/>
    <property type="match status" value="1"/>
</dbReference>